<sequence>MTENNHDSKPSHSSLRYDFWHDKWRRNEIGFHEGTVNQYLASHWQDFTVTGSETVLLPLCGKSRDILWLSDKGHPVIGVELSPIACKDLFEETNLKAQVRPDPPFTLYQHNDIQIYCGDLFDLDASHVAGVKTVFDRAALIALPDEMRRRYVDHLHQILPRESQILLVTMEYDSGEMEGPPYSVTEPEVMSLYGAKWVTKQVQKNNLGADDPFAKRRGLSYMTECVYQITKL</sequence>
<dbReference type="Gene3D" id="3.40.50.150">
    <property type="entry name" value="Vaccinia Virus protein VP39"/>
    <property type="match status" value="1"/>
</dbReference>
<feature type="binding site" evidence="9">
    <location>
        <position position="24"/>
    </location>
    <ligand>
        <name>S-adenosyl-L-methionine</name>
        <dbReference type="ChEBI" id="CHEBI:59789"/>
    </ligand>
</feature>
<evidence type="ECO:0000256" key="1">
    <source>
        <dbReference type="ARBA" id="ARBA00000903"/>
    </source>
</evidence>
<keyword evidence="8 9" id="KW-0949">S-adenosyl-L-methionine</keyword>
<evidence type="ECO:0000256" key="4">
    <source>
        <dbReference type="ARBA" id="ARBA00011905"/>
    </source>
</evidence>
<proteinExistence type="inferred from homology"/>
<evidence type="ECO:0000256" key="8">
    <source>
        <dbReference type="ARBA" id="ARBA00022691"/>
    </source>
</evidence>
<dbReference type="NCBIfam" id="TIGR03840">
    <property type="entry name" value="TMPT_Se_Te"/>
    <property type="match status" value="1"/>
</dbReference>
<dbReference type="NCBIfam" id="NF009732">
    <property type="entry name" value="PRK13255.1"/>
    <property type="match status" value="1"/>
</dbReference>
<evidence type="ECO:0000256" key="2">
    <source>
        <dbReference type="ARBA" id="ARBA00004496"/>
    </source>
</evidence>
<keyword evidence="11" id="KW-1185">Reference proteome</keyword>
<evidence type="ECO:0000313" key="10">
    <source>
        <dbReference type="EMBL" id="ARU55749.1"/>
    </source>
</evidence>
<comment type="catalytic activity">
    <reaction evidence="1 9">
        <text>S-adenosyl-L-methionine + a thiopurine = S-adenosyl-L-homocysteine + a thiopurine S-methylether.</text>
        <dbReference type="EC" id="2.1.1.67"/>
    </reaction>
</comment>
<protein>
    <recommendedName>
        <fullName evidence="4 9">Thiopurine S-methyltransferase</fullName>
        <ecNumber evidence="4 9">2.1.1.67</ecNumber>
    </recommendedName>
    <alternativeName>
        <fullName evidence="9">Thiopurine methyltransferase</fullName>
    </alternativeName>
</protein>
<dbReference type="InterPro" id="IPR008854">
    <property type="entry name" value="TPMT"/>
</dbReference>
<feature type="binding site" evidence="9">
    <location>
        <position position="80"/>
    </location>
    <ligand>
        <name>S-adenosyl-L-methionine</name>
        <dbReference type="ChEBI" id="CHEBI:59789"/>
    </ligand>
</feature>
<dbReference type="KEGG" id="ome:OLMES_1674"/>
<keyword evidence="7 9" id="KW-0808">Transferase</keyword>
<reference evidence="10 11" key="1">
    <citation type="submission" date="2017-05" db="EMBL/GenBank/DDBJ databases">
        <title>Genomic insights into alkan degradation activity of Oleiphilus messinensis.</title>
        <authorList>
            <person name="Kozyavkin S.A."/>
            <person name="Slesarev A.I."/>
            <person name="Golyshin P.N."/>
            <person name="Korzhenkov A."/>
            <person name="Golyshina O.N."/>
            <person name="Toshchakov S.V."/>
        </authorList>
    </citation>
    <scope>NUCLEOTIDE SEQUENCE [LARGE SCALE GENOMIC DNA]</scope>
    <source>
        <strain evidence="10 11">ME102</strain>
    </source>
</reference>
<organism evidence="10 11">
    <name type="scientific">Oleiphilus messinensis</name>
    <dbReference type="NCBI Taxonomy" id="141451"/>
    <lineage>
        <taxon>Bacteria</taxon>
        <taxon>Pseudomonadati</taxon>
        <taxon>Pseudomonadota</taxon>
        <taxon>Gammaproteobacteria</taxon>
        <taxon>Oceanospirillales</taxon>
        <taxon>Oleiphilaceae</taxon>
        <taxon>Oleiphilus</taxon>
    </lineage>
</organism>
<dbReference type="AlphaFoldDB" id="A0A1Y0I6C3"/>
<dbReference type="RefSeq" id="WP_232465293.1">
    <property type="nucleotide sequence ID" value="NZ_CP021425.1"/>
</dbReference>
<dbReference type="HAMAP" id="MF_00812">
    <property type="entry name" value="Thiopur_methtran"/>
    <property type="match status" value="1"/>
</dbReference>
<dbReference type="EMBL" id="CP021425">
    <property type="protein sequence ID" value="ARU55749.1"/>
    <property type="molecule type" value="Genomic_DNA"/>
</dbReference>
<evidence type="ECO:0000256" key="3">
    <source>
        <dbReference type="ARBA" id="ARBA00008145"/>
    </source>
</evidence>
<feature type="binding site" evidence="9">
    <location>
        <position position="59"/>
    </location>
    <ligand>
        <name>S-adenosyl-L-methionine</name>
        <dbReference type="ChEBI" id="CHEBI:59789"/>
    </ligand>
</feature>
<dbReference type="GO" id="GO:0010038">
    <property type="term" value="P:response to metal ion"/>
    <property type="evidence" value="ECO:0007669"/>
    <property type="project" value="InterPro"/>
</dbReference>
<dbReference type="SUPFAM" id="SSF53335">
    <property type="entry name" value="S-adenosyl-L-methionine-dependent methyltransferases"/>
    <property type="match status" value="1"/>
</dbReference>
<dbReference type="PIRSF" id="PIRSF023956">
    <property type="entry name" value="Thiopurine_S-methyltransferase"/>
    <property type="match status" value="1"/>
</dbReference>
<evidence type="ECO:0000256" key="9">
    <source>
        <dbReference type="HAMAP-Rule" id="MF_00812"/>
    </source>
</evidence>
<dbReference type="InterPro" id="IPR025835">
    <property type="entry name" value="Thiopurine_S-MeTrfase"/>
</dbReference>
<dbReference type="GO" id="GO:0008119">
    <property type="term" value="F:thiopurine S-methyltransferase activity"/>
    <property type="evidence" value="ECO:0007669"/>
    <property type="project" value="UniProtKB-UniRule"/>
</dbReference>
<dbReference type="GO" id="GO:0005737">
    <property type="term" value="C:cytoplasm"/>
    <property type="evidence" value="ECO:0007669"/>
    <property type="project" value="UniProtKB-SubCell"/>
</dbReference>
<gene>
    <name evidence="9" type="primary">tpm</name>
    <name evidence="10" type="ORF">OLMES_1674</name>
</gene>
<keyword evidence="5 9" id="KW-0963">Cytoplasm</keyword>
<keyword evidence="6 9" id="KW-0489">Methyltransferase</keyword>
<dbReference type="FunFam" id="3.40.50.150:FF:000101">
    <property type="entry name" value="Thiopurine S-methyltransferase"/>
    <property type="match status" value="1"/>
</dbReference>
<evidence type="ECO:0000256" key="5">
    <source>
        <dbReference type="ARBA" id="ARBA00022490"/>
    </source>
</evidence>
<dbReference type="PANTHER" id="PTHR10259:SF11">
    <property type="entry name" value="THIOPURINE S-METHYLTRANSFERASE"/>
    <property type="match status" value="1"/>
</dbReference>
<evidence type="ECO:0000256" key="6">
    <source>
        <dbReference type="ARBA" id="ARBA00022603"/>
    </source>
</evidence>
<evidence type="ECO:0000256" key="7">
    <source>
        <dbReference type="ARBA" id="ARBA00022679"/>
    </source>
</evidence>
<name>A0A1Y0I6C3_9GAMM</name>
<evidence type="ECO:0000313" key="11">
    <source>
        <dbReference type="Proteomes" id="UP000196027"/>
    </source>
</evidence>
<comment type="subcellular location">
    <subcellularLocation>
        <location evidence="2 9">Cytoplasm</location>
    </subcellularLocation>
</comment>
<dbReference type="Pfam" id="PF05724">
    <property type="entry name" value="TPMT"/>
    <property type="match status" value="1"/>
</dbReference>
<dbReference type="Proteomes" id="UP000196027">
    <property type="component" value="Chromosome"/>
</dbReference>
<feature type="binding site" evidence="9">
    <location>
        <position position="137"/>
    </location>
    <ligand>
        <name>S-adenosyl-L-methionine</name>
        <dbReference type="ChEBI" id="CHEBI:59789"/>
    </ligand>
</feature>
<dbReference type="GO" id="GO:0032259">
    <property type="term" value="P:methylation"/>
    <property type="evidence" value="ECO:0007669"/>
    <property type="project" value="UniProtKB-KW"/>
</dbReference>
<dbReference type="InterPro" id="IPR022474">
    <property type="entry name" value="Thiopur_S-MeTfrase_Se/Te_detox"/>
</dbReference>
<dbReference type="InterPro" id="IPR029063">
    <property type="entry name" value="SAM-dependent_MTases_sf"/>
</dbReference>
<dbReference type="PANTHER" id="PTHR10259">
    <property type="entry name" value="THIOPURINE S-METHYLTRANSFERASE"/>
    <property type="match status" value="1"/>
</dbReference>
<comment type="similarity">
    <text evidence="3 9">Belongs to the class I-like SAM-binding methyltransferase superfamily. TPMT family.</text>
</comment>
<dbReference type="PROSITE" id="PS51585">
    <property type="entry name" value="SAM_MT_TPMT"/>
    <property type="match status" value="1"/>
</dbReference>
<dbReference type="EC" id="2.1.1.67" evidence="4 9"/>
<accession>A0A1Y0I6C3</accession>